<reference evidence="2 3" key="1">
    <citation type="submission" date="2018-04" db="EMBL/GenBank/DDBJ databases">
        <title>Novel actinobacteria from marine sediment.</title>
        <authorList>
            <person name="Ng Z.Y."/>
            <person name="Tan G.Y.A."/>
        </authorList>
    </citation>
    <scope>NUCLEOTIDE SEQUENCE [LARGE SCALE GENOMIC DNA]</scope>
    <source>
        <strain evidence="2 3">TPS81</strain>
    </source>
</reference>
<name>A0A368T772_9ACTN</name>
<dbReference type="RefSeq" id="WP_114397202.1">
    <property type="nucleotide sequence ID" value="NZ_QEIM01000030.1"/>
</dbReference>
<gene>
    <name evidence="2" type="ORF">DEF24_08690</name>
</gene>
<feature type="signal peptide" evidence="1">
    <location>
        <begin position="1"/>
        <end position="31"/>
    </location>
</feature>
<dbReference type="Proteomes" id="UP000253318">
    <property type="component" value="Unassembled WGS sequence"/>
</dbReference>
<evidence type="ECO:0000313" key="3">
    <source>
        <dbReference type="Proteomes" id="UP000253318"/>
    </source>
</evidence>
<dbReference type="AlphaFoldDB" id="A0A368T772"/>
<feature type="chain" id="PRO_5016900604" evidence="1">
    <location>
        <begin position="32"/>
        <end position="103"/>
    </location>
</feature>
<dbReference type="EMBL" id="QEIN01000053">
    <property type="protein sequence ID" value="RCV59824.1"/>
    <property type="molecule type" value="Genomic_DNA"/>
</dbReference>
<keyword evidence="1" id="KW-0732">Signal</keyword>
<comment type="caution">
    <text evidence="2">The sequence shown here is derived from an EMBL/GenBank/DDBJ whole genome shotgun (WGS) entry which is preliminary data.</text>
</comment>
<evidence type="ECO:0000256" key="1">
    <source>
        <dbReference type="SAM" id="SignalP"/>
    </source>
</evidence>
<sequence length="103" mass="10624">MPHSRRVAATFASLVLATGAILLGGASPAAAQTDSGDSAAAACSWNVSSDNTTATAYCPGQTIKVRVWCTWGVSNVSPNWAYQRNSASCGGITEINAYEALVR</sequence>
<protein>
    <submittedName>
        <fullName evidence="2">Uncharacterized protein</fullName>
    </submittedName>
</protein>
<keyword evidence="3" id="KW-1185">Reference proteome</keyword>
<evidence type="ECO:0000313" key="2">
    <source>
        <dbReference type="EMBL" id="RCV59824.1"/>
    </source>
</evidence>
<proteinExistence type="predicted"/>
<accession>A0A368T772</accession>
<organism evidence="2 3">
    <name type="scientific">Marinitenerispora sediminis</name>
    <dbReference type="NCBI Taxonomy" id="1931232"/>
    <lineage>
        <taxon>Bacteria</taxon>
        <taxon>Bacillati</taxon>
        <taxon>Actinomycetota</taxon>
        <taxon>Actinomycetes</taxon>
        <taxon>Streptosporangiales</taxon>
        <taxon>Nocardiopsidaceae</taxon>
        <taxon>Marinitenerispora</taxon>
    </lineage>
</organism>